<dbReference type="InterPro" id="IPR011989">
    <property type="entry name" value="ARM-like"/>
</dbReference>
<dbReference type="PANTHER" id="PTHR19316">
    <property type="entry name" value="PROTEIN FOLDING REGULATOR"/>
    <property type="match status" value="1"/>
</dbReference>
<feature type="chain" id="PRO_5030549729" description="Nucleotide exchange factor Fes1 domain-containing protein" evidence="2">
    <location>
        <begin position="20"/>
        <end position="441"/>
    </location>
</feature>
<feature type="region of interest" description="Disordered" evidence="1">
    <location>
        <begin position="399"/>
        <end position="441"/>
    </location>
</feature>
<evidence type="ECO:0000256" key="1">
    <source>
        <dbReference type="SAM" id="MobiDB-lite"/>
    </source>
</evidence>
<proteinExistence type="predicted"/>
<evidence type="ECO:0000313" key="3">
    <source>
        <dbReference type="EMBL" id="CAE0374276.1"/>
    </source>
</evidence>
<feature type="compositionally biased region" description="Low complexity" evidence="1">
    <location>
        <begin position="400"/>
        <end position="427"/>
    </location>
</feature>
<dbReference type="InterPro" id="IPR050693">
    <property type="entry name" value="Hsp70_NEF-Inhibitors"/>
</dbReference>
<sequence length="441" mass="47802">MRINNLLLLGLCVVGGKVAVLDMESGEKWIDANESLNQRFRESVNAATAHEDVQETYDEGLTREEIRRKKIVSALNKLPDSEIERLLMNSTNSIASLDLQTLDAIWNRRQEELRAAIEASSASAQIITPFANAVRKFETEEASSSDIENIQQQIKFLDDEIYDIDVARDFFDAFQGIKLLIPLLDNVDLASSALQLLGTAVSNDAALQDAVLPLIPQIIHLLRTNDTLLQKKAIFAIGSAIRQNIKSLTAFAQNDGLAAVSSALTQAAATIASTTNNDDKSNFAIVDKAATLLGDILSEKSTSPIIITHSSPNALTEVCNALITGINIVPSDRRVERLLRATYELTHKCISIWLPQQQTILARLDLLATTIKTPDPDYQQELIKLTTDLAALIGEGNKISSSTDSTSSAFKSSYTELSSPSGSSGDGDVLMLASSSVDSPS</sequence>
<dbReference type="SUPFAM" id="SSF48371">
    <property type="entry name" value="ARM repeat"/>
    <property type="match status" value="1"/>
</dbReference>
<dbReference type="EMBL" id="HBIJ01022984">
    <property type="protein sequence ID" value="CAE0374276.1"/>
    <property type="molecule type" value="Transcribed_RNA"/>
</dbReference>
<reference evidence="3" key="1">
    <citation type="submission" date="2021-01" db="EMBL/GenBank/DDBJ databases">
        <authorList>
            <person name="Corre E."/>
            <person name="Pelletier E."/>
            <person name="Niang G."/>
            <person name="Scheremetjew M."/>
            <person name="Finn R."/>
            <person name="Kale V."/>
            <person name="Holt S."/>
            <person name="Cochrane G."/>
            <person name="Meng A."/>
            <person name="Brown T."/>
            <person name="Cohen L."/>
        </authorList>
    </citation>
    <scope>NUCLEOTIDE SEQUENCE</scope>
    <source>
        <strain evidence="3">CCMP1510</strain>
    </source>
</reference>
<gene>
    <name evidence="3" type="ORF">ALAG00032_LOCUS15079</name>
</gene>
<organism evidence="3">
    <name type="scientific">Aureoumbra lagunensis</name>
    <dbReference type="NCBI Taxonomy" id="44058"/>
    <lineage>
        <taxon>Eukaryota</taxon>
        <taxon>Sar</taxon>
        <taxon>Stramenopiles</taxon>
        <taxon>Ochrophyta</taxon>
        <taxon>Pelagophyceae</taxon>
        <taxon>Pelagomonadales</taxon>
        <taxon>Aureoumbra</taxon>
    </lineage>
</organism>
<evidence type="ECO:0008006" key="4">
    <source>
        <dbReference type="Google" id="ProtNLM"/>
    </source>
</evidence>
<dbReference type="PANTHER" id="PTHR19316:SF18">
    <property type="entry name" value="HSP70-BINDING PROTEIN 1"/>
    <property type="match status" value="1"/>
</dbReference>
<keyword evidence="2" id="KW-0732">Signal</keyword>
<name>A0A7S3K680_9STRA</name>
<dbReference type="Gene3D" id="1.25.10.10">
    <property type="entry name" value="Leucine-rich Repeat Variant"/>
    <property type="match status" value="1"/>
</dbReference>
<evidence type="ECO:0000256" key="2">
    <source>
        <dbReference type="SAM" id="SignalP"/>
    </source>
</evidence>
<dbReference type="GO" id="GO:0000774">
    <property type="term" value="F:adenyl-nucleotide exchange factor activity"/>
    <property type="evidence" value="ECO:0007669"/>
    <property type="project" value="TreeGrafter"/>
</dbReference>
<dbReference type="GO" id="GO:0005783">
    <property type="term" value="C:endoplasmic reticulum"/>
    <property type="evidence" value="ECO:0007669"/>
    <property type="project" value="TreeGrafter"/>
</dbReference>
<feature type="signal peptide" evidence="2">
    <location>
        <begin position="1"/>
        <end position="19"/>
    </location>
</feature>
<accession>A0A7S3K680</accession>
<dbReference type="InterPro" id="IPR016024">
    <property type="entry name" value="ARM-type_fold"/>
</dbReference>
<protein>
    <recommendedName>
        <fullName evidence="4">Nucleotide exchange factor Fes1 domain-containing protein</fullName>
    </recommendedName>
</protein>
<dbReference type="AlphaFoldDB" id="A0A7S3K680"/>